<name>A0A8C3C2D6_CAIMO</name>
<dbReference type="InterPro" id="IPR013783">
    <property type="entry name" value="Ig-like_fold"/>
</dbReference>
<evidence type="ECO:0000259" key="2">
    <source>
        <dbReference type="SMART" id="SM00406"/>
    </source>
</evidence>
<dbReference type="SMART" id="SM00406">
    <property type="entry name" value="IGv"/>
    <property type="match status" value="1"/>
</dbReference>
<reference evidence="3" key="1">
    <citation type="submission" date="2018-09" db="EMBL/GenBank/DDBJ databases">
        <title>Common duck and Muscovy duck high density SNP chip.</title>
        <authorList>
            <person name="Vignal A."/>
            <person name="Thebault N."/>
            <person name="Warren W.C."/>
        </authorList>
    </citation>
    <scope>NUCLEOTIDE SEQUENCE [LARGE SCALE GENOMIC DNA]</scope>
</reference>
<reference evidence="3" key="3">
    <citation type="submission" date="2025-09" db="UniProtKB">
        <authorList>
            <consortium name="Ensembl"/>
        </authorList>
    </citation>
    <scope>IDENTIFICATION</scope>
</reference>
<accession>A0A8C3C2D6</accession>
<protein>
    <recommendedName>
        <fullName evidence="2">Immunoglobulin V-set domain-containing protein</fullName>
    </recommendedName>
</protein>
<dbReference type="AlphaFoldDB" id="A0A8C3C2D6"/>
<feature type="region of interest" description="Disordered" evidence="1">
    <location>
        <begin position="83"/>
        <end position="107"/>
    </location>
</feature>
<evidence type="ECO:0000256" key="1">
    <source>
        <dbReference type="SAM" id="MobiDB-lite"/>
    </source>
</evidence>
<dbReference type="InterPro" id="IPR013106">
    <property type="entry name" value="Ig_V-set"/>
</dbReference>
<dbReference type="SUPFAM" id="SSF48726">
    <property type="entry name" value="Immunoglobulin"/>
    <property type="match status" value="1"/>
</dbReference>
<evidence type="ECO:0000313" key="4">
    <source>
        <dbReference type="Proteomes" id="UP000694556"/>
    </source>
</evidence>
<keyword evidence="4" id="KW-1185">Reference proteome</keyword>
<evidence type="ECO:0000313" key="3">
    <source>
        <dbReference type="Ensembl" id="ENSCMMP00000012805.1"/>
    </source>
</evidence>
<dbReference type="InterPro" id="IPR036179">
    <property type="entry name" value="Ig-like_dom_sf"/>
</dbReference>
<reference evidence="3" key="2">
    <citation type="submission" date="2025-08" db="UniProtKB">
        <authorList>
            <consortium name="Ensembl"/>
        </authorList>
    </citation>
    <scope>IDENTIFICATION</scope>
</reference>
<feature type="domain" description="Immunoglobulin V-set" evidence="2">
    <location>
        <begin position="2"/>
        <end position="66"/>
    </location>
</feature>
<proteinExistence type="predicted"/>
<dbReference type="PANTHER" id="PTHR23267">
    <property type="entry name" value="IMMUNOGLOBULIN LIGHT CHAIN"/>
    <property type="match status" value="1"/>
</dbReference>
<sequence length="186" mass="19613">DSNGKYWYGWFQQKTPGTGPVTVIYSNDKRPSGIPSRFSASTSGSTNTLTITGVQAEDEAVYYCGGYSEQLLWAHAGSVQDLQPAPRGPGQPLALVPAPATSPRPKGLPRTLLLSSSCSLTPAPGLPLGVRARAPAHHRFLNVLCRDICCIPVSTLGQGDKGSVGEVRGAWVQSCPHPCSQDLGTL</sequence>
<dbReference type="InterPro" id="IPR050150">
    <property type="entry name" value="IgV_Light_Chain"/>
</dbReference>
<organism evidence="3 4">
    <name type="scientific">Cairina moschata</name>
    <name type="common">Muscovy duck</name>
    <dbReference type="NCBI Taxonomy" id="8855"/>
    <lineage>
        <taxon>Eukaryota</taxon>
        <taxon>Metazoa</taxon>
        <taxon>Chordata</taxon>
        <taxon>Craniata</taxon>
        <taxon>Vertebrata</taxon>
        <taxon>Euteleostomi</taxon>
        <taxon>Archelosauria</taxon>
        <taxon>Archosauria</taxon>
        <taxon>Dinosauria</taxon>
        <taxon>Saurischia</taxon>
        <taxon>Theropoda</taxon>
        <taxon>Coelurosauria</taxon>
        <taxon>Aves</taxon>
        <taxon>Neognathae</taxon>
        <taxon>Galloanserae</taxon>
        <taxon>Anseriformes</taxon>
        <taxon>Anatidae</taxon>
        <taxon>Anatinae</taxon>
        <taxon>Cairina</taxon>
    </lineage>
</organism>
<dbReference type="Ensembl" id="ENSCMMT00000014091.1">
    <property type="protein sequence ID" value="ENSCMMP00000012805.1"/>
    <property type="gene ID" value="ENSCMMG00000008122.1"/>
</dbReference>
<dbReference type="Pfam" id="PF07686">
    <property type="entry name" value="V-set"/>
    <property type="match status" value="1"/>
</dbReference>
<dbReference type="Gene3D" id="2.60.40.10">
    <property type="entry name" value="Immunoglobulins"/>
    <property type="match status" value="1"/>
</dbReference>
<dbReference type="Proteomes" id="UP000694556">
    <property type="component" value="Chromosome 16"/>
</dbReference>